<reference evidence="1 3" key="2">
    <citation type="journal article" date="2018" name="Plant J.">
        <title>The Physcomitrella patens chromosome-scale assembly reveals moss genome structure and evolution.</title>
        <authorList>
            <person name="Lang D."/>
            <person name="Ullrich K.K."/>
            <person name="Murat F."/>
            <person name="Fuchs J."/>
            <person name="Jenkins J."/>
            <person name="Haas F.B."/>
            <person name="Piednoel M."/>
            <person name="Gundlach H."/>
            <person name="Van Bel M."/>
            <person name="Meyberg R."/>
            <person name="Vives C."/>
            <person name="Morata J."/>
            <person name="Symeonidi A."/>
            <person name="Hiss M."/>
            <person name="Muchero W."/>
            <person name="Kamisugi Y."/>
            <person name="Saleh O."/>
            <person name="Blanc G."/>
            <person name="Decker E.L."/>
            <person name="van Gessel N."/>
            <person name="Grimwood J."/>
            <person name="Hayes R.D."/>
            <person name="Graham S.W."/>
            <person name="Gunter L.E."/>
            <person name="McDaniel S.F."/>
            <person name="Hoernstein S.N.W."/>
            <person name="Larsson A."/>
            <person name="Li F.W."/>
            <person name="Perroud P.F."/>
            <person name="Phillips J."/>
            <person name="Ranjan P."/>
            <person name="Rokshar D.S."/>
            <person name="Rothfels C.J."/>
            <person name="Schneider L."/>
            <person name="Shu S."/>
            <person name="Stevenson D.W."/>
            <person name="Thummler F."/>
            <person name="Tillich M."/>
            <person name="Villarreal Aguilar J.C."/>
            <person name="Widiez T."/>
            <person name="Wong G.K."/>
            <person name="Wymore A."/>
            <person name="Zhang Y."/>
            <person name="Zimmer A.D."/>
            <person name="Quatrano R.S."/>
            <person name="Mayer K.F.X."/>
            <person name="Goodstein D."/>
            <person name="Casacuberta J.M."/>
            <person name="Vandepoele K."/>
            <person name="Reski R."/>
            <person name="Cuming A.C."/>
            <person name="Tuskan G.A."/>
            <person name="Maumus F."/>
            <person name="Salse J."/>
            <person name="Schmutz J."/>
            <person name="Rensing S.A."/>
        </authorList>
    </citation>
    <scope>NUCLEOTIDE SEQUENCE [LARGE SCALE GENOMIC DNA]</scope>
    <source>
        <strain evidence="2 3">cv. Gransden 2004</strain>
    </source>
</reference>
<dbReference type="EnsemblPlants" id="Pp3c12_5810V3.1">
    <property type="protein sequence ID" value="Pp3c12_5810V3.1"/>
    <property type="gene ID" value="Pp3c12_5810"/>
</dbReference>
<reference evidence="2" key="3">
    <citation type="submission" date="2020-12" db="UniProtKB">
        <authorList>
            <consortium name="EnsemblPlants"/>
        </authorList>
    </citation>
    <scope>IDENTIFICATION</scope>
</reference>
<sequence>MILLADFGTDQIKNRNPYNMINIYNSSSRRNLISSTYGMVHSVRSS</sequence>
<dbReference type="InParanoid" id="A0A2K1JPP8"/>
<reference evidence="1 3" key="1">
    <citation type="journal article" date="2008" name="Science">
        <title>The Physcomitrella genome reveals evolutionary insights into the conquest of land by plants.</title>
        <authorList>
            <person name="Rensing S."/>
            <person name="Lang D."/>
            <person name="Zimmer A."/>
            <person name="Terry A."/>
            <person name="Salamov A."/>
            <person name="Shapiro H."/>
            <person name="Nishiyama T."/>
            <person name="Perroud P.-F."/>
            <person name="Lindquist E."/>
            <person name="Kamisugi Y."/>
            <person name="Tanahashi T."/>
            <person name="Sakakibara K."/>
            <person name="Fujita T."/>
            <person name="Oishi K."/>
            <person name="Shin-I T."/>
            <person name="Kuroki Y."/>
            <person name="Toyoda A."/>
            <person name="Suzuki Y."/>
            <person name="Hashimoto A."/>
            <person name="Yamaguchi K."/>
            <person name="Sugano A."/>
            <person name="Kohara Y."/>
            <person name="Fujiyama A."/>
            <person name="Anterola A."/>
            <person name="Aoki S."/>
            <person name="Ashton N."/>
            <person name="Barbazuk W.B."/>
            <person name="Barker E."/>
            <person name="Bennetzen J."/>
            <person name="Bezanilla M."/>
            <person name="Blankenship R."/>
            <person name="Cho S.H."/>
            <person name="Dutcher S."/>
            <person name="Estelle M."/>
            <person name="Fawcett J.A."/>
            <person name="Gundlach H."/>
            <person name="Hanada K."/>
            <person name="Heyl A."/>
            <person name="Hicks K.A."/>
            <person name="Hugh J."/>
            <person name="Lohr M."/>
            <person name="Mayer K."/>
            <person name="Melkozernov A."/>
            <person name="Murata T."/>
            <person name="Nelson D."/>
            <person name="Pils B."/>
            <person name="Prigge M."/>
            <person name="Reiss B."/>
            <person name="Renner T."/>
            <person name="Rombauts S."/>
            <person name="Rushton P."/>
            <person name="Sanderfoot A."/>
            <person name="Schween G."/>
            <person name="Shiu S.-H."/>
            <person name="Stueber K."/>
            <person name="Theodoulou F.L."/>
            <person name="Tu H."/>
            <person name="Van de Peer Y."/>
            <person name="Verrier P.J."/>
            <person name="Waters E."/>
            <person name="Wood A."/>
            <person name="Yang L."/>
            <person name="Cove D."/>
            <person name="Cuming A."/>
            <person name="Hasebe M."/>
            <person name="Lucas S."/>
            <person name="Mishler D.B."/>
            <person name="Reski R."/>
            <person name="Grigoriev I."/>
            <person name="Quatrano R.S."/>
            <person name="Boore J.L."/>
        </authorList>
    </citation>
    <scope>NUCLEOTIDE SEQUENCE [LARGE SCALE GENOMIC DNA]</scope>
    <source>
        <strain evidence="2 3">cv. Gransden 2004</strain>
    </source>
</reference>
<dbReference type="Proteomes" id="UP000006727">
    <property type="component" value="Chromosome 12"/>
</dbReference>
<dbReference type="Gramene" id="Pp3c12_5810V3.1">
    <property type="protein sequence ID" value="Pp3c12_5810V3.1"/>
    <property type="gene ID" value="Pp3c12_5810"/>
</dbReference>
<keyword evidence="3" id="KW-1185">Reference proteome</keyword>
<name>A0A2K1JPP8_PHYPA</name>
<evidence type="ECO:0000313" key="2">
    <source>
        <dbReference type="EnsemblPlants" id="Pp3c12_5810V3.1"/>
    </source>
</evidence>
<organism evidence="1">
    <name type="scientific">Physcomitrium patens</name>
    <name type="common">Spreading-leaved earth moss</name>
    <name type="synonym">Physcomitrella patens</name>
    <dbReference type="NCBI Taxonomy" id="3218"/>
    <lineage>
        <taxon>Eukaryota</taxon>
        <taxon>Viridiplantae</taxon>
        <taxon>Streptophyta</taxon>
        <taxon>Embryophyta</taxon>
        <taxon>Bryophyta</taxon>
        <taxon>Bryophytina</taxon>
        <taxon>Bryopsida</taxon>
        <taxon>Funariidae</taxon>
        <taxon>Funariales</taxon>
        <taxon>Funariaceae</taxon>
        <taxon>Physcomitrium</taxon>
    </lineage>
</organism>
<protein>
    <submittedName>
        <fullName evidence="1 2">Uncharacterized protein</fullName>
    </submittedName>
</protein>
<proteinExistence type="predicted"/>
<evidence type="ECO:0000313" key="1">
    <source>
        <dbReference type="EMBL" id="PNR43491.1"/>
    </source>
</evidence>
<gene>
    <name evidence="1" type="ORF">PHYPA_015872</name>
</gene>
<dbReference type="AlphaFoldDB" id="A0A2K1JPP8"/>
<dbReference type="EMBL" id="ABEU02000012">
    <property type="protein sequence ID" value="PNR43491.1"/>
    <property type="molecule type" value="Genomic_DNA"/>
</dbReference>
<accession>A0A2K1JPP8</accession>
<evidence type="ECO:0000313" key="3">
    <source>
        <dbReference type="Proteomes" id="UP000006727"/>
    </source>
</evidence>